<proteinExistence type="inferred from homology"/>
<organism evidence="9 10">
    <name type="scientific">Fodinibius roseus</name>
    <dbReference type="NCBI Taxonomy" id="1194090"/>
    <lineage>
        <taxon>Bacteria</taxon>
        <taxon>Pseudomonadati</taxon>
        <taxon>Balneolota</taxon>
        <taxon>Balneolia</taxon>
        <taxon>Balneolales</taxon>
        <taxon>Balneolaceae</taxon>
        <taxon>Fodinibius</taxon>
    </lineage>
</organism>
<evidence type="ECO:0000256" key="3">
    <source>
        <dbReference type="ARBA" id="ARBA00022452"/>
    </source>
</evidence>
<dbReference type="InterPro" id="IPR036942">
    <property type="entry name" value="Beta-barrel_TonB_sf"/>
</dbReference>
<dbReference type="SUPFAM" id="SSF56935">
    <property type="entry name" value="Porins"/>
    <property type="match status" value="1"/>
</dbReference>
<dbReference type="InterPro" id="IPR039426">
    <property type="entry name" value="TonB-dep_rcpt-like"/>
</dbReference>
<evidence type="ECO:0000256" key="5">
    <source>
        <dbReference type="ARBA" id="ARBA00023136"/>
    </source>
</evidence>
<keyword evidence="6 7" id="KW-0998">Cell outer membrane</keyword>
<dbReference type="Gene3D" id="2.170.130.10">
    <property type="entry name" value="TonB-dependent receptor, plug domain"/>
    <property type="match status" value="1"/>
</dbReference>
<dbReference type="Gene3D" id="2.40.170.20">
    <property type="entry name" value="TonB-dependent receptor, beta-barrel domain"/>
    <property type="match status" value="1"/>
</dbReference>
<dbReference type="InterPro" id="IPR023997">
    <property type="entry name" value="TonB-dep_OMP_SusC/RagA_CS"/>
</dbReference>
<evidence type="ECO:0000313" key="10">
    <source>
        <dbReference type="Proteomes" id="UP000184041"/>
    </source>
</evidence>
<gene>
    <name evidence="9" type="ORF">SAMN05443144_101168</name>
</gene>
<dbReference type="GO" id="GO:0009279">
    <property type="term" value="C:cell outer membrane"/>
    <property type="evidence" value="ECO:0007669"/>
    <property type="project" value="UniProtKB-SubCell"/>
</dbReference>
<dbReference type="NCBIfam" id="TIGR04057">
    <property type="entry name" value="SusC_RagA_signa"/>
    <property type="match status" value="1"/>
</dbReference>
<accession>A0A1M4SZU1</accession>
<dbReference type="Gene3D" id="2.60.40.1120">
    <property type="entry name" value="Carboxypeptidase-like, regulatory domain"/>
    <property type="match status" value="1"/>
</dbReference>
<evidence type="ECO:0000313" key="9">
    <source>
        <dbReference type="EMBL" id="SHE37719.1"/>
    </source>
</evidence>
<reference evidence="9 10" key="1">
    <citation type="submission" date="2016-11" db="EMBL/GenBank/DDBJ databases">
        <authorList>
            <person name="Jaros S."/>
            <person name="Januszkiewicz K."/>
            <person name="Wedrychowicz H."/>
        </authorList>
    </citation>
    <scope>NUCLEOTIDE SEQUENCE [LARGE SCALE GENOMIC DNA]</scope>
    <source>
        <strain evidence="9 10">DSM 21986</strain>
    </source>
</reference>
<evidence type="ECO:0000256" key="4">
    <source>
        <dbReference type="ARBA" id="ARBA00022692"/>
    </source>
</evidence>
<dbReference type="PROSITE" id="PS52016">
    <property type="entry name" value="TONB_DEPENDENT_REC_3"/>
    <property type="match status" value="1"/>
</dbReference>
<keyword evidence="3 7" id="KW-1134">Transmembrane beta strand</keyword>
<dbReference type="Pfam" id="PF13715">
    <property type="entry name" value="CarbopepD_reg_2"/>
    <property type="match status" value="1"/>
</dbReference>
<dbReference type="InterPro" id="IPR012910">
    <property type="entry name" value="Plug_dom"/>
</dbReference>
<dbReference type="OrthoDB" id="9768177at2"/>
<dbReference type="STRING" id="1194090.SAMN05443144_101168"/>
<dbReference type="Proteomes" id="UP000184041">
    <property type="component" value="Unassembled WGS sequence"/>
</dbReference>
<keyword evidence="5 7" id="KW-0472">Membrane</keyword>
<evidence type="ECO:0000259" key="8">
    <source>
        <dbReference type="Pfam" id="PF07715"/>
    </source>
</evidence>
<dbReference type="EMBL" id="FQUS01000001">
    <property type="protein sequence ID" value="SHE37719.1"/>
    <property type="molecule type" value="Genomic_DNA"/>
</dbReference>
<evidence type="ECO:0000256" key="2">
    <source>
        <dbReference type="ARBA" id="ARBA00022448"/>
    </source>
</evidence>
<dbReference type="AlphaFoldDB" id="A0A1M4SZU1"/>
<dbReference type="NCBIfam" id="TIGR04056">
    <property type="entry name" value="OMP_RagA_SusC"/>
    <property type="match status" value="1"/>
</dbReference>
<feature type="domain" description="TonB-dependent receptor plug" evidence="8">
    <location>
        <begin position="135"/>
        <end position="238"/>
    </location>
</feature>
<dbReference type="InterPro" id="IPR037066">
    <property type="entry name" value="Plug_dom_sf"/>
</dbReference>
<dbReference type="InterPro" id="IPR023996">
    <property type="entry name" value="TonB-dep_OMP_SusC/RagA"/>
</dbReference>
<evidence type="ECO:0000256" key="6">
    <source>
        <dbReference type="ARBA" id="ARBA00023237"/>
    </source>
</evidence>
<sequence length="1055" mass="115703">MEQKLQYGTGIKNNTIVRHRINRLLVTVLVTLICGTAYGQTAEVAGTVTDSNSGEVLPGVNISVAGTTIGTTTNAEGRFRLEVPSLNDTLRFSFIGYESQSLPINGRTTIDVQLVPSVISGSEVVVVGYGEQQRSSLTGSISSVSAEELNEVPVGNIQQSLQGRVAGMTVRNNGGPGEDPIVQIRGISSINYASDPLFVVDGLPTDISNVNSNDIASIEVLKDASAAAIYGSRATNGVVLVTTKKGSRDSRLAVSYDSYAGIESPWKEIDLLNTDQYLEYERALNGAAGISRPPRLEPDNFNEPIYEGASQTYAETNTDWQDAYFKNGLLTNHQLSLSGGNDISSFYLSGGYFKQEGIAVGLNHQRGNFKLNSQHYLSDVVTVGENFSLSYSKQRFDDTEGNRTRLFHLIRSLPYLPVRDPTTMGGFREAENSIDGADPESPVKNARLLGQSYNDVTELLGTIYLDMDIAPWLNFRSTFGVNYSNGFIDEFDPIYDSKGNSSNTAIINNERNVNTTLLFTQQLTYNQTFLDKHHLNVVAVYEQEERDNFNEISSGNHSTNSLRTLAGATNVAHETIESESRLLSFIGRLSYEYDDKYLLNLAMRRDGLSIWAPGNKWANFPSGSVGWRVDQEGFMKDQSLISELKIRGGYGVTGLNASLIGDNYPWQVSLQANAATYPFNNENDVGNASYFRELGNIDLEWEKTEQWNIGVDLGLLSNRITFTADYYQRYTDNLLLEVPIPTSFGLNEGGQGNGAGVGVLANVGEMENNGLDVQLGYHNVEGEFNWDITGLVSVVRNEVLSLDTPTAVIGAGGDVDFGGGEDLTRTEAGHPIQSFYGYVVDGIFQNQQEVENAPTQSDAAPGDLKFRDLNDDGVINADDRRYIGSYIPDFSYSLNFNAYYKSFDLSLFFQGVQGNEIFDGAGIVRQGMARLFGAGTAVLDAWTPENRNTDIPRAISGDPNGNKRPSTRWIEDGSYLRLKNIQLGYNMPVSTLDAVSGGTIRNLRLYVAAYNLFTFTGYPGWDPEIGSQNNTLTNGIDYGQYPAARSFRIGLQVDL</sequence>
<dbReference type="Pfam" id="PF07715">
    <property type="entry name" value="Plug"/>
    <property type="match status" value="1"/>
</dbReference>
<keyword evidence="10" id="KW-1185">Reference proteome</keyword>
<protein>
    <submittedName>
        <fullName evidence="9">TonB-linked outer membrane protein, SusC/RagA family</fullName>
    </submittedName>
</protein>
<name>A0A1M4SZU1_9BACT</name>
<comment type="subcellular location">
    <subcellularLocation>
        <location evidence="1 7">Cell outer membrane</location>
        <topology evidence="1 7">Multi-pass membrane protein</topology>
    </subcellularLocation>
</comment>
<keyword evidence="4 7" id="KW-0812">Transmembrane</keyword>
<dbReference type="SUPFAM" id="SSF49464">
    <property type="entry name" value="Carboxypeptidase regulatory domain-like"/>
    <property type="match status" value="1"/>
</dbReference>
<evidence type="ECO:0000256" key="1">
    <source>
        <dbReference type="ARBA" id="ARBA00004571"/>
    </source>
</evidence>
<dbReference type="InterPro" id="IPR008969">
    <property type="entry name" value="CarboxyPept-like_regulatory"/>
</dbReference>
<comment type="similarity">
    <text evidence="7">Belongs to the TonB-dependent receptor family.</text>
</comment>
<keyword evidence="2 7" id="KW-0813">Transport</keyword>
<evidence type="ECO:0000256" key="7">
    <source>
        <dbReference type="PROSITE-ProRule" id="PRU01360"/>
    </source>
</evidence>
<dbReference type="RefSeq" id="WP_084087930.1">
    <property type="nucleotide sequence ID" value="NZ_FQUS01000001.1"/>
</dbReference>